<feature type="compositionally biased region" description="Polar residues" evidence="1">
    <location>
        <begin position="66"/>
        <end position="79"/>
    </location>
</feature>
<evidence type="ECO:0000256" key="1">
    <source>
        <dbReference type="SAM" id="MobiDB-lite"/>
    </source>
</evidence>
<feature type="region of interest" description="Disordered" evidence="1">
    <location>
        <begin position="46"/>
        <end position="196"/>
    </location>
</feature>
<gene>
    <name evidence="2" type="ORF">PLOB_00000190</name>
</gene>
<feature type="compositionally biased region" description="Basic and acidic residues" evidence="1">
    <location>
        <begin position="180"/>
        <end position="196"/>
    </location>
</feature>
<keyword evidence="3" id="KW-1185">Reference proteome</keyword>
<dbReference type="EMBL" id="CALNXK010000001">
    <property type="protein sequence ID" value="CAH3032680.1"/>
    <property type="molecule type" value="Genomic_DNA"/>
</dbReference>
<proteinExistence type="predicted"/>
<feature type="compositionally biased region" description="Basic and acidic residues" evidence="1">
    <location>
        <begin position="81"/>
        <end position="91"/>
    </location>
</feature>
<reference evidence="2 3" key="1">
    <citation type="submission" date="2022-05" db="EMBL/GenBank/DDBJ databases">
        <authorList>
            <consortium name="Genoscope - CEA"/>
            <person name="William W."/>
        </authorList>
    </citation>
    <scope>NUCLEOTIDE SEQUENCE [LARGE SCALE GENOMIC DNA]</scope>
</reference>
<dbReference type="Proteomes" id="UP001159405">
    <property type="component" value="Unassembled WGS sequence"/>
</dbReference>
<evidence type="ECO:0000313" key="2">
    <source>
        <dbReference type="EMBL" id="CAH3032680.1"/>
    </source>
</evidence>
<evidence type="ECO:0000313" key="3">
    <source>
        <dbReference type="Proteomes" id="UP001159405"/>
    </source>
</evidence>
<comment type="caution">
    <text evidence="2">The sequence shown here is derived from an EMBL/GenBank/DDBJ whole genome shotgun (WGS) entry which is preliminary data.</text>
</comment>
<organism evidence="2 3">
    <name type="scientific">Porites lobata</name>
    <dbReference type="NCBI Taxonomy" id="104759"/>
    <lineage>
        <taxon>Eukaryota</taxon>
        <taxon>Metazoa</taxon>
        <taxon>Cnidaria</taxon>
        <taxon>Anthozoa</taxon>
        <taxon>Hexacorallia</taxon>
        <taxon>Scleractinia</taxon>
        <taxon>Fungiina</taxon>
        <taxon>Poritidae</taxon>
        <taxon>Porites</taxon>
    </lineage>
</organism>
<accession>A0ABN8MRU9</accession>
<feature type="compositionally biased region" description="Basic residues" evidence="1">
    <location>
        <begin position="111"/>
        <end position="122"/>
    </location>
</feature>
<name>A0ABN8MRU9_9CNID</name>
<sequence length="196" mass="22093">MSKENRQVTGFESLYDVGDENFSLCKSLEAFHSASGQVLQRVRVDSESQDIMGRQRDQQQAAAGLSPSSSYRATLTRRSSWIREEDNREENTSSFNDLGEYSPHLANPTKTRIKRPGVRRPKRNESSAERQIPQKQFEKQGAQGTSSLSKEPPKRTYRADAGTSLTIKDNTSRTPSNSCTKDKVNNLRARFEQMSG</sequence>
<feature type="compositionally biased region" description="Polar residues" evidence="1">
    <location>
        <begin position="163"/>
        <end position="179"/>
    </location>
</feature>
<protein>
    <submittedName>
        <fullName evidence="2">Uncharacterized protein</fullName>
    </submittedName>
</protein>